<dbReference type="PANTHER" id="PTHR36833:SF1">
    <property type="entry name" value="INTEGRAL MEMBRANE TRANSPORT PROTEIN"/>
    <property type="match status" value="1"/>
</dbReference>
<keyword evidence="1" id="KW-0472">Membrane</keyword>
<keyword evidence="1" id="KW-1133">Transmembrane helix</keyword>
<dbReference type="Proteomes" id="UP000177583">
    <property type="component" value="Unassembled WGS sequence"/>
</dbReference>
<feature type="transmembrane region" description="Helical" evidence="1">
    <location>
        <begin position="232"/>
        <end position="252"/>
    </location>
</feature>
<proteinExistence type="predicted"/>
<feature type="transmembrane region" description="Helical" evidence="1">
    <location>
        <begin position="64"/>
        <end position="84"/>
    </location>
</feature>
<keyword evidence="1" id="KW-0812">Transmembrane</keyword>
<comment type="caution">
    <text evidence="2">The sequence shown here is derived from an EMBL/GenBank/DDBJ whole genome shotgun (WGS) entry which is preliminary data.</text>
</comment>
<evidence type="ECO:0000256" key="1">
    <source>
        <dbReference type="SAM" id="Phobius"/>
    </source>
</evidence>
<sequence length="264" mass="30023">MGSRIKQYLSIYGSFFSTSFSAAMSFRGHFVLLILMDLVFYYTHLVSIDILYDHIQTIGIWDRQQLLFFASVMLAINQISMTLVSENYWIFPLSIRTGELDFSLIKPVNAVFLSFFRIIRPGSLINVCFTGPAVVYFGLQVGLSPLAWVCLPFAVVGGFLLQNAIEMFLSCAMFWMMDGTGINFIRVELQQLARWPDFVYPRLLRSSLTLVLPVLLIGSGPVRFLLDPTDGWPLVWLVGFLGLFWLLLGFFWRLGLKAYESASS</sequence>
<evidence type="ECO:0008006" key="4">
    <source>
        <dbReference type="Google" id="ProtNLM"/>
    </source>
</evidence>
<dbReference type="InterPro" id="IPR010390">
    <property type="entry name" value="ABC-2_transporter-like"/>
</dbReference>
<reference evidence="2 3" key="1">
    <citation type="journal article" date="2016" name="Nat. Commun.">
        <title>Thousands of microbial genomes shed light on interconnected biogeochemical processes in an aquifer system.</title>
        <authorList>
            <person name="Anantharaman K."/>
            <person name="Brown C.T."/>
            <person name="Hug L.A."/>
            <person name="Sharon I."/>
            <person name="Castelle C.J."/>
            <person name="Probst A.J."/>
            <person name="Thomas B.C."/>
            <person name="Singh A."/>
            <person name="Wilkins M.J."/>
            <person name="Karaoz U."/>
            <person name="Brodie E.L."/>
            <person name="Williams K.H."/>
            <person name="Hubbard S.S."/>
            <person name="Banfield J.F."/>
        </authorList>
    </citation>
    <scope>NUCLEOTIDE SEQUENCE [LARGE SCALE GENOMIC DNA]</scope>
</reference>
<gene>
    <name evidence="2" type="ORF">A2557_07775</name>
</gene>
<dbReference type="Pfam" id="PF06182">
    <property type="entry name" value="ABC2_membrane_6"/>
    <property type="match status" value="1"/>
</dbReference>
<dbReference type="PANTHER" id="PTHR36833">
    <property type="entry name" value="SLR0610 PROTEIN-RELATED"/>
    <property type="match status" value="1"/>
</dbReference>
<evidence type="ECO:0000313" key="2">
    <source>
        <dbReference type="EMBL" id="OGH04869.1"/>
    </source>
</evidence>
<organism evidence="2 3">
    <name type="scientific">Candidatus Lambdaproteobacteria bacterium RIFOXYD2_FULL_56_26</name>
    <dbReference type="NCBI Taxonomy" id="1817773"/>
    <lineage>
        <taxon>Bacteria</taxon>
        <taxon>Pseudomonadati</taxon>
        <taxon>Pseudomonadota</taxon>
        <taxon>Candidatus Lambdaproteobacteria</taxon>
    </lineage>
</organism>
<feature type="transmembrane region" description="Helical" evidence="1">
    <location>
        <begin position="30"/>
        <end position="52"/>
    </location>
</feature>
<dbReference type="AlphaFoldDB" id="A0A1F6H3B3"/>
<dbReference type="EMBL" id="MFNF01000001">
    <property type="protein sequence ID" value="OGH04869.1"/>
    <property type="molecule type" value="Genomic_DNA"/>
</dbReference>
<accession>A0A1F6H3B3</accession>
<protein>
    <recommendedName>
        <fullName evidence="4">ABC transporter permease</fullName>
    </recommendedName>
</protein>
<feature type="transmembrane region" description="Helical" evidence="1">
    <location>
        <begin position="208"/>
        <end position="226"/>
    </location>
</feature>
<name>A0A1F6H3B3_9PROT</name>
<evidence type="ECO:0000313" key="3">
    <source>
        <dbReference type="Proteomes" id="UP000177583"/>
    </source>
</evidence>